<dbReference type="Proteomes" id="UP000660262">
    <property type="component" value="Unassembled WGS sequence"/>
</dbReference>
<evidence type="ECO:0000313" key="3">
    <source>
        <dbReference type="EMBL" id="GHP08325.1"/>
    </source>
</evidence>
<sequence length="588" mass="63794">MASPSPLSESSLKQNATHTDKSKINALKSSSAAYWVSYGSCWNVASTSLSANQKSTALTFSLGNSNNIQHSLTAAERAAHTNVALANAVLAVRERRVESTNDANWEKRTALLDADCPDGWRTARREWRDRLRSALVRVAQEAGLPLVCADNAVDQEISQRVSTSAAAVIAPSAPPRALPPAVRERCLYSPAELCQAVLSINGALPDTSTAGSDSQSTTALGRLPAWGAMRISLSAPTIAQLRAAMPELAPSSRHLGIDEHLKAWFAGEAGQLARLVADKGAVSEGRRALRRGAPSHLRAALWRLALATAIADHASSNGATRGGDDDNDDDIHFERLCGEVLRRPMLIDRLVSEEVSALSDDPHYFLFEEDTRALLLAFFHDPQVVSLCKTCPHPIVRESRVSGGPERPPVYPPAGVLPFRGFALYAAPLAYVHSGSLGRTYTLFRSLYTRHLCCLHTLGTPPHPTQRGGQGDLPSLCAAFESLLVERDAELAYHLCEIGVTALTIAFPWIVTAFSGYLEVNEVLLLWDRVIGYEDIGLMTVVVLAVGIFHFRRDDLLRCETSAEVREMLEDISDVLVVPLLQLCLFTA</sequence>
<dbReference type="InterPro" id="IPR000195">
    <property type="entry name" value="Rab-GAP-TBC_dom"/>
</dbReference>
<dbReference type="PANTHER" id="PTHR16110:SF1">
    <property type="entry name" value="TBC1 DOMAIN FAMILY MEMBER 19"/>
    <property type="match status" value="1"/>
</dbReference>
<dbReference type="InterPro" id="IPR042507">
    <property type="entry name" value="TBC1D19"/>
</dbReference>
<dbReference type="Gene3D" id="1.10.472.80">
    <property type="entry name" value="Ypt/Rab-GAP domain of gyp1p, domain 3"/>
    <property type="match status" value="1"/>
</dbReference>
<dbReference type="OrthoDB" id="10249775at2759"/>
<accession>A0A830HNR7</accession>
<feature type="compositionally biased region" description="Polar residues" evidence="1">
    <location>
        <begin position="1"/>
        <end position="17"/>
    </location>
</feature>
<dbReference type="SUPFAM" id="SSF47923">
    <property type="entry name" value="Ypt/Rab-GAP domain of gyp1p"/>
    <property type="match status" value="1"/>
</dbReference>
<dbReference type="PANTHER" id="PTHR16110">
    <property type="entry name" value="TBC1 DOMAIN FAMILY MEMBER 19"/>
    <property type="match status" value="1"/>
</dbReference>
<protein>
    <recommendedName>
        <fullName evidence="2">Rab-GAP TBC domain-containing protein</fullName>
    </recommendedName>
</protein>
<evidence type="ECO:0000256" key="1">
    <source>
        <dbReference type="SAM" id="MobiDB-lite"/>
    </source>
</evidence>
<dbReference type="PROSITE" id="PS50086">
    <property type="entry name" value="TBC_RABGAP"/>
    <property type="match status" value="1"/>
</dbReference>
<dbReference type="InterPro" id="IPR035969">
    <property type="entry name" value="Rab-GAP_TBC_sf"/>
</dbReference>
<evidence type="ECO:0000259" key="2">
    <source>
        <dbReference type="PROSITE" id="PS50086"/>
    </source>
</evidence>
<feature type="domain" description="Rab-GAP TBC" evidence="2">
    <location>
        <begin position="292"/>
        <end position="534"/>
    </location>
</feature>
<feature type="region of interest" description="Disordered" evidence="1">
    <location>
        <begin position="1"/>
        <end position="21"/>
    </location>
</feature>
<dbReference type="EMBL" id="BNJQ01000020">
    <property type="protein sequence ID" value="GHP08325.1"/>
    <property type="molecule type" value="Genomic_DNA"/>
</dbReference>
<dbReference type="Pfam" id="PF00566">
    <property type="entry name" value="RabGAP-TBC"/>
    <property type="match status" value="1"/>
</dbReference>
<comment type="caution">
    <text evidence="3">The sequence shown here is derived from an EMBL/GenBank/DDBJ whole genome shotgun (WGS) entry which is preliminary data.</text>
</comment>
<gene>
    <name evidence="3" type="ORF">PPROV_000706400</name>
</gene>
<evidence type="ECO:0000313" key="4">
    <source>
        <dbReference type="Proteomes" id="UP000660262"/>
    </source>
</evidence>
<proteinExistence type="predicted"/>
<organism evidence="3 4">
    <name type="scientific">Pycnococcus provasolii</name>
    <dbReference type="NCBI Taxonomy" id="41880"/>
    <lineage>
        <taxon>Eukaryota</taxon>
        <taxon>Viridiplantae</taxon>
        <taxon>Chlorophyta</taxon>
        <taxon>Pseudoscourfieldiophyceae</taxon>
        <taxon>Pseudoscourfieldiales</taxon>
        <taxon>Pycnococcaceae</taxon>
        <taxon>Pycnococcus</taxon>
    </lineage>
</organism>
<keyword evidence="4" id="KW-1185">Reference proteome</keyword>
<reference evidence="3" key="1">
    <citation type="submission" date="2020-10" db="EMBL/GenBank/DDBJ databases">
        <title>Unveiling of a novel bifunctional photoreceptor, Dualchrome1, isolated from a cosmopolitan green alga.</title>
        <authorList>
            <person name="Suzuki S."/>
            <person name="Kawachi M."/>
        </authorList>
    </citation>
    <scope>NUCLEOTIDE SEQUENCE</scope>
    <source>
        <strain evidence="3">NIES 2893</strain>
    </source>
</reference>
<name>A0A830HNR7_9CHLO</name>
<dbReference type="AlphaFoldDB" id="A0A830HNR7"/>
<dbReference type="SMART" id="SM00164">
    <property type="entry name" value="TBC"/>
    <property type="match status" value="1"/>
</dbReference>